<evidence type="ECO:0000313" key="2">
    <source>
        <dbReference type="Proteomes" id="UP000753802"/>
    </source>
</evidence>
<sequence>MTRFGKDRNLFFSNKDVLSGSVIANDARKRKLLFFRKSGYRQSCMIIDLEQLDNCSIIRQYHEINAGELKHKKLHEFLKSICLNLRFKNQNQTIAIPFYESSFSNAGDIERLETKANKWKLILSSTLPVRIG</sequence>
<name>A0ABW9ZUV6_9BACT</name>
<evidence type="ECO:0000313" key="1">
    <source>
        <dbReference type="EMBL" id="NCI50936.1"/>
    </source>
</evidence>
<organism evidence="1 2">
    <name type="scientific">Sediminibacterium roseum</name>
    <dbReference type="NCBI Taxonomy" id="1978412"/>
    <lineage>
        <taxon>Bacteria</taxon>
        <taxon>Pseudomonadati</taxon>
        <taxon>Bacteroidota</taxon>
        <taxon>Chitinophagia</taxon>
        <taxon>Chitinophagales</taxon>
        <taxon>Chitinophagaceae</taxon>
        <taxon>Sediminibacterium</taxon>
    </lineage>
</organism>
<accession>A0ABW9ZUV6</accession>
<keyword evidence="2" id="KW-1185">Reference proteome</keyword>
<dbReference type="EMBL" id="JAACJS010000015">
    <property type="protein sequence ID" value="NCI50936.1"/>
    <property type="molecule type" value="Genomic_DNA"/>
</dbReference>
<protein>
    <submittedName>
        <fullName evidence="1">Uncharacterized protein</fullName>
    </submittedName>
</protein>
<dbReference type="Proteomes" id="UP000753802">
    <property type="component" value="Unassembled WGS sequence"/>
</dbReference>
<dbReference type="RefSeq" id="WP_161819240.1">
    <property type="nucleotide sequence ID" value="NZ_JAACJS010000015.1"/>
</dbReference>
<gene>
    <name evidence="1" type="ORF">GWC95_13465</name>
</gene>
<reference evidence="1 2" key="1">
    <citation type="submission" date="2020-01" db="EMBL/GenBank/DDBJ databases">
        <title>Genome analysis.</title>
        <authorList>
            <person name="Wu S."/>
            <person name="Wang G."/>
        </authorList>
    </citation>
    <scope>NUCLEOTIDE SEQUENCE [LARGE SCALE GENOMIC DNA]</scope>
    <source>
        <strain evidence="1 2">SYL130</strain>
    </source>
</reference>
<comment type="caution">
    <text evidence="1">The sequence shown here is derived from an EMBL/GenBank/DDBJ whole genome shotgun (WGS) entry which is preliminary data.</text>
</comment>
<proteinExistence type="predicted"/>